<dbReference type="GO" id="GO:0007165">
    <property type="term" value="P:signal transduction"/>
    <property type="evidence" value="ECO:0007669"/>
    <property type="project" value="InterPro"/>
</dbReference>
<dbReference type="FunFam" id="1.10.555.10:FF:000071">
    <property type="entry name" value="Rho GTPase activating protein 27"/>
    <property type="match status" value="1"/>
</dbReference>
<feature type="domain" description="SH3" evidence="5">
    <location>
        <begin position="2"/>
        <end position="64"/>
    </location>
</feature>
<evidence type="ECO:0000313" key="10">
    <source>
        <dbReference type="Proteomes" id="UP000494040"/>
    </source>
</evidence>
<dbReference type="Proteomes" id="UP000494040">
    <property type="component" value="Unassembled WGS sequence"/>
</dbReference>
<keyword evidence="1 3" id="KW-0728">SH3 domain</keyword>
<dbReference type="PROSITE" id="PS50238">
    <property type="entry name" value="RHOGAP"/>
    <property type="match status" value="1"/>
</dbReference>
<feature type="domain" description="Rho-GAP" evidence="8">
    <location>
        <begin position="677"/>
        <end position="870"/>
    </location>
</feature>
<dbReference type="Pfam" id="PF00169">
    <property type="entry name" value="PH"/>
    <property type="match status" value="1"/>
</dbReference>
<dbReference type="Pfam" id="PF00620">
    <property type="entry name" value="RhoGAP"/>
    <property type="match status" value="1"/>
</dbReference>
<dbReference type="OrthoDB" id="79452at2759"/>
<dbReference type="GeneID" id="106662251"/>
<feature type="region of interest" description="Disordered" evidence="4">
    <location>
        <begin position="179"/>
        <end position="205"/>
    </location>
</feature>
<feature type="region of interest" description="Disordered" evidence="4">
    <location>
        <begin position="328"/>
        <end position="360"/>
    </location>
</feature>
<keyword evidence="10" id="KW-1185">Reference proteome</keyword>
<dbReference type="InterPro" id="IPR011993">
    <property type="entry name" value="PH-like_dom_sf"/>
</dbReference>
<evidence type="ECO:0000259" key="8">
    <source>
        <dbReference type="PROSITE" id="PS50238"/>
    </source>
</evidence>
<feature type="domain" description="WW" evidence="7">
    <location>
        <begin position="373"/>
        <end position="406"/>
    </location>
</feature>
<dbReference type="SMART" id="SM00326">
    <property type="entry name" value="SH3"/>
    <property type="match status" value="1"/>
</dbReference>
<evidence type="ECO:0000259" key="6">
    <source>
        <dbReference type="PROSITE" id="PS50003"/>
    </source>
</evidence>
<feature type="compositionally biased region" description="Polar residues" evidence="4">
    <location>
        <begin position="400"/>
        <end position="417"/>
    </location>
</feature>
<keyword evidence="2" id="KW-0343">GTPase activation</keyword>
<dbReference type="RefSeq" id="XP_014241665.1">
    <property type="nucleotide sequence ID" value="XM_014386179.2"/>
</dbReference>
<dbReference type="PANTHER" id="PTHR23176:SF129">
    <property type="entry name" value="RHO GTPASE ACTIVATING PROTEIN AT 16F, ISOFORM E-RELATED"/>
    <property type="match status" value="1"/>
</dbReference>
<dbReference type="EnsemblMetazoa" id="XM_024227545.1">
    <property type="protein sequence ID" value="XP_024083313.1"/>
    <property type="gene ID" value="LOC106662251"/>
</dbReference>
<dbReference type="KEGG" id="clec:106662251"/>
<dbReference type="InterPro" id="IPR036028">
    <property type="entry name" value="SH3-like_dom_sf"/>
</dbReference>
<name>A0A8I6RGA9_CIMLE</name>
<dbReference type="EnsemblMetazoa" id="XM_014386178.2">
    <property type="protein sequence ID" value="XP_014241664.1"/>
    <property type="gene ID" value="LOC106662251"/>
</dbReference>
<dbReference type="SUPFAM" id="SSF48350">
    <property type="entry name" value="GTPase activation domain, GAP"/>
    <property type="match status" value="1"/>
</dbReference>
<evidence type="ECO:0000256" key="3">
    <source>
        <dbReference type="PROSITE-ProRule" id="PRU00192"/>
    </source>
</evidence>
<dbReference type="InterPro" id="IPR000198">
    <property type="entry name" value="RhoGAP_dom"/>
</dbReference>
<evidence type="ECO:0000259" key="7">
    <source>
        <dbReference type="PROSITE" id="PS50020"/>
    </source>
</evidence>
<dbReference type="RefSeq" id="XP_014241664.1">
    <property type="nucleotide sequence ID" value="XM_014386178.2"/>
</dbReference>
<evidence type="ECO:0000256" key="2">
    <source>
        <dbReference type="ARBA" id="ARBA00022468"/>
    </source>
</evidence>
<feature type="region of interest" description="Disordered" evidence="4">
    <location>
        <begin position="601"/>
        <end position="642"/>
    </location>
</feature>
<dbReference type="Gene3D" id="1.10.555.10">
    <property type="entry name" value="Rho GTPase activation protein"/>
    <property type="match status" value="1"/>
</dbReference>
<dbReference type="SMART" id="SM00324">
    <property type="entry name" value="RhoGAP"/>
    <property type="match status" value="1"/>
</dbReference>
<dbReference type="InterPro" id="IPR001452">
    <property type="entry name" value="SH3_domain"/>
</dbReference>
<feature type="domain" description="PH" evidence="6">
    <location>
        <begin position="483"/>
        <end position="590"/>
    </location>
</feature>
<dbReference type="PROSITE" id="PS01159">
    <property type="entry name" value="WW_DOMAIN_1"/>
    <property type="match status" value="1"/>
</dbReference>
<dbReference type="SUPFAM" id="SSF50729">
    <property type="entry name" value="PH domain-like"/>
    <property type="match status" value="1"/>
</dbReference>
<dbReference type="AlphaFoldDB" id="A0A8I6RGA9"/>
<evidence type="ECO:0000259" key="5">
    <source>
        <dbReference type="PROSITE" id="PS50002"/>
    </source>
</evidence>
<reference evidence="9" key="1">
    <citation type="submission" date="2022-01" db="UniProtKB">
        <authorList>
            <consortium name="EnsemblMetazoa"/>
        </authorList>
    </citation>
    <scope>IDENTIFICATION</scope>
</reference>
<dbReference type="PROSITE" id="PS50002">
    <property type="entry name" value="SH3"/>
    <property type="match status" value="1"/>
</dbReference>
<evidence type="ECO:0000313" key="9">
    <source>
        <dbReference type="EnsemblMetazoa" id="XP_014241664.1"/>
    </source>
</evidence>
<dbReference type="GO" id="GO:0005096">
    <property type="term" value="F:GTPase activator activity"/>
    <property type="evidence" value="ECO:0007669"/>
    <property type="project" value="UniProtKB-KW"/>
</dbReference>
<sequence length="871" mass="98112">MEVDTNVEVLYDFEYSPKDGQKVVIKEGEKLLLLKKTNKDWWQVIRSIGRPFYVPSTYVKVLGEKDGAVKKRNNISSASPPRNFTVSVNIKSPDQKPIKTKVMLNCDEIPTDRVSERYGRIPFSSSSELSKKKDTLAEANILDDNMSPSLADLAKEITFKPKQDRLKYSGSFKTRYERKMPSRSFSGSTPDLTCDSEPSPPDINHTKSVEQLPDLENNVVPTNRHISNNIRSLAEKLERNMAKSFNSSYENNNLKDSSDSVGSSIGGHASVDTLGASSSESIDKPKIPPVAKPRRFQPVWSTTSYNLQAQNEVIYANCLEVAREMQLRSPCRRNSEKDDSSEEMPTMTSPPIPPTGWSTYVDTETQQTSYIHSSTGEKWHSASDHSGRLYYFKENSSESSWTLPNQSPQSSYHQNQEVQPPVSPQPLPSDLAKFNKISQSQVDVIARKQRTAKALSLIVPSKIDEKEFTNQKNKSRLPEGLISVISEGPLHFTKIAEAGKRVRKNWNPVYVVLTELYLFIYKDLKAFHSHKTPPEVTIDLQGVEVCSGGSVSGRKHVLLLSNQSGFQIALQCENIHSVLHWGTKIQETAKVIPEKISNKLGSINENPVEEPSKKGSNIGRSKSVNFKNKDDSTEDLGSQAERQGKIKERLKKFFHKRPTMDSLVKKGIWKDEPVFGCYLEQACGHSNTGPHGKVPLFVVKCIAAIESSEENMKAVGLYRASGNLSQIQKIRLQIDQNNYTGLAKEEDVHVLTGALKLFFRELKEPLIPFKLFPKVIQAGTTQNTKEKLSMFVDFAKSLPAVNRDTLKFLLQHLLRVTQYQEFNMMHIANLATVFGPTLLWSEQESLNMAFDLIQQNMVIDALLNNYHHIFK</sequence>
<evidence type="ECO:0000256" key="1">
    <source>
        <dbReference type="ARBA" id="ARBA00022443"/>
    </source>
</evidence>
<feature type="compositionally biased region" description="Polar residues" evidence="4">
    <location>
        <begin position="614"/>
        <end position="626"/>
    </location>
</feature>
<feature type="region of interest" description="Disordered" evidence="4">
    <location>
        <begin position="400"/>
        <end position="428"/>
    </location>
</feature>
<dbReference type="Gene3D" id="2.30.30.40">
    <property type="entry name" value="SH3 Domains"/>
    <property type="match status" value="1"/>
</dbReference>
<dbReference type="InterPro" id="IPR050729">
    <property type="entry name" value="Rho-GAP"/>
</dbReference>
<dbReference type="SMART" id="SM00233">
    <property type="entry name" value="PH"/>
    <property type="match status" value="1"/>
</dbReference>
<protein>
    <submittedName>
        <fullName evidence="9">Uncharacterized protein</fullName>
    </submittedName>
</protein>
<dbReference type="Gene3D" id="2.30.29.30">
    <property type="entry name" value="Pleckstrin-homology domain (PH domain)/Phosphotyrosine-binding domain (PTB)"/>
    <property type="match status" value="1"/>
</dbReference>
<proteinExistence type="predicted"/>
<dbReference type="GO" id="GO:0005737">
    <property type="term" value="C:cytoplasm"/>
    <property type="evidence" value="ECO:0007669"/>
    <property type="project" value="TreeGrafter"/>
</dbReference>
<dbReference type="OMA" id="QKLRIMV"/>
<dbReference type="PROSITE" id="PS50020">
    <property type="entry name" value="WW_DOMAIN_2"/>
    <property type="match status" value="1"/>
</dbReference>
<dbReference type="InterPro" id="IPR008936">
    <property type="entry name" value="Rho_GTPase_activation_prot"/>
</dbReference>
<accession>A0A8I6RGA9</accession>
<dbReference type="EnsemblMetazoa" id="XM_014386179.2">
    <property type="protein sequence ID" value="XP_014241665.1"/>
    <property type="gene ID" value="LOC106662251"/>
</dbReference>
<dbReference type="PANTHER" id="PTHR23176">
    <property type="entry name" value="RHO/RAC/CDC GTPASE-ACTIVATING PROTEIN"/>
    <property type="match status" value="1"/>
</dbReference>
<dbReference type="RefSeq" id="XP_024083313.1">
    <property type="nucleotide sequence ID" value="XM_024227545.1"/>
</dbReference>
<dbReference type="SUPFAM" id="SSF50044">
    <property type="entry name" value="SH3-domain"/>
    <property type="match status" value="1"/>
</dbReference>
<organism evidence="9 10">
    <name type="scientific">Cimex lectularius</name>
    <name type="common">Bed bug</name>
    <name type="synonym">Acanthia lectularia</name>
    <dbReference type="NCBI Taxonomy" id="79782"/>
    <lineage>
        <taxon>Eukaryota</taxon>
        <taxon>Metazoa</taxon>
        <taxon>Ecdysozoa</taxon>
        <taxon>Arthropoda</taxon>
        <taxon>Hexapoda</taxon>
        <taxon>Insecta</taxon>
        <taxon>Pterygota</taxon>
        <taxon>Neoptera</taxon>
        <taxon>Paraneoptera</taxon>
        <taxon>Hemiptera</taxon>
        <taxon>Heteroptera</taxon>
        <taxon>Panheteroptera</taxon>
        <taxon>Cimicomorpha</taxon>
        <taxon>Cimicidae</taxon>
        <taxon>Cimex</taxon>
    </lineage>
</organism>
<feature type="region of interest" description="Disordered" evidence="4">
    <location>
        <begin position="247"/>
        <end position="293"/>
    </location>
</feature>
<dbReference type="InterPro" id="IPR001202">
    <property type="entry name" value="WW_dom"/>
</dbReference>
<dbReference type="PROSITE" id="PS50003">
    <property type="entry name" value="PH_DOMAIN"/>
    <property type="match status" value="1"/>
</dbReference>
<evidence type="ECO:0000256" key="4">
    <source>
        <dbReference type="SAM" id="MobiDB-lite"/>
    </source>
</evidence>
<dbReference type="InterPro" id="IPR001849">
    <property type="entry name" value="PH_domain"/>
</dbReference>